<comment type="caution">
    <text evidence="2">The sequence shown here is derived from an EMBL/GenBank/DDBJ whole genome shotgun (WGS) entry which is preliminary data.</text>
</comment>
<protein>
    <submittedName>
        <fullName evidence="2">Uncharacterized protein</fullName>
    </submittedName>
</protein>
<accession>A0A7J7LUK1</accession>
<evidence type="ECO:0000256" key="1">
    <source>
        <dbReference type="SAM" id="Coils"/>
    </source>
</evidence>
<evidence type="ECO:0000313" key="3">
    <source>
        <dbReference type="Proteomes" id="UP000541444"/>
    </source>
</evidence>
<dbReference type="EMBL" id="JACGCM010002002">
    <property type="protein sequence ID" value="KAF6146259.1"/>
    <property type="molecule type" value="Genomic_DNA"/>
</dbReference>
<evidence type="ECO:0000313" key="2">
    <source>
        <dbReference type="EMBL" id="KAF6146259.1"/>
    </source>
</evidence>
<reference evidence="2 3" key="1">
    <citation type="journal article" date="2020" name="IScience">
        <title>Genome Sequencing of the Endangered Kingdonia uniflora (Circaeasteraceae, Ranunculales) Reveals Potential Mechanisms of Evolutionary Specialization.</title>
        <authorList>
            <person name="Sun Y."/>
            <person name="Deng T."/>
            <person name="Zhang A."/>
            <person name="Moore M.J."/>
            <person name="Landis J.B."/>
            <person name="Lin N."/>
            <person name="Zhang H."/>
            <person name="Zhang X."/>
            <person name="Huang J."/>
            <person name="Zhang X."/>
            <person name="Sun H."/>
            <person name="Wang H."/>
        </authorList>
    </citation>
    <scope>NUCLEOTIDE SEQUENCE [LARGE SCALE GENOMIC DNA]</scope>
    <source>
        <strain evidence="2">TB1705</strain>
        <tissue evidence="2">Leaf</tissue>
    </source>
</reference>
<keyword evidence="1" id="KW-0175">Coiled coil</keyword>
<dbReference type="AlphaFoldDB" id="A0A7J7LUK1"/>
<name>A0A7J7LUK1_9MAGN</name>
<sequence length="197" mass="22173">MGHDPKSFPDKTILFDCVALEQVELKQVLGELNIHKGCLSRAQKIRRLKKMLQESSHSTVEVAQGEKGDKWAVSDSVEQQIVSEVVPQETTKMSLKGKQHEIEAWMKELKKEKESKAEVIKPAQEQCAEMFERKEALEKAMATFRESHNSEEALQSFGIIVGSSCSTPMFKAARAIYWKIGKAISLQQEPATTSHQT</sequence>
<proteinExistence type="predicted"/>
<keyword evidence="3" id="KW-1185">Reference proteome</keyword>
<feature type="coiled-coil region" evidence="1">
    <location>
        <begin position="95"/>
        <end position="126"/>
    </location>
</feature>
<organism evidence="2 3">
    <name type="scientific">Kingdonia uniflora</name>
    <dbReference type="NCBI Taxonomy" id="39325"/>
    <lineage>
        <taxon>Eukaryota</taxon>
        <taxon>Viridiplantae</taxon>
        <taxon>Streptophyta</taxon>
        <taxon>Embryophyta</taxon>
        <taxon>Tracheophyta</taxon>
        <taxon>Spermatophyta</taxon>
        <taxon>Magnoliopsida</taxon>
        <taxon>Ranunculales</taxon>
        <taxon>Circaeasteraceae</taxon>
        <taxon>Kingdonia</taxon>
    </lineage>
</organism>
<dbReference type="Proteomes" id="UP000541444">
    <property type="component" value="Unassembled WGS sequence"/>
</dbReference>
<gene>
    <name evidence="2" type="ORF">GIB67_011731</name>
</gene>